<evidence type="ECO:0000256" key="1">
    <source>
        <dbReference type="SAM" id="MobiDB-lite"/>
    </source>
</evidence>
<feature type="signal peptide" evidence="2">
    <location>
        <begin position="1"/>
        <end position="24"/>
    </location>
</feature>
<organism evidence="4 5">
    <name type="scientific">Rhodosalinus sediminis</name>
    <dbReference type="NCBI Taxonomy" id="1940533"/>
    <lineage>
        <taxon>Bacteria</taxon>
        <taxon>Pseudomonadati</taxon>
        <taxon>Pseudomonadota</taxon>
        <taxon>Alphaproteobacteria</taxon>
        <taxon>Rhodobacterales</taxon>
        <taxon>Paracoccaceae</taxon>
        <taxon>Rhodosalinus</taxon>
    </lineage>
</organism>
<dbReference type="RefSeq" id="WP_115981242.1">
    <property type="nucleotide sequence ID" value="NZ_QOHR01000021.1"/>
</dbReference>
<dbReference type="InterPro" id="IPR011992">
    <property type="entry name" value="EF-hand-dom_pair"/>
</dbReference>
<sequence length="181" mass="18626">MTRKTLLTLGALAAGTLLGAAALAGPGDRGPGAARMTMERPGGAMMAARDCRAPEAARRGMGRQARRDRQGDGPAGFGALTETPAYAALDTDGDGTVTLEEARSGAEALHAAHDADGDGALGEAEFAALFAEIARGMADRPFARLDADGDARISPDELAFPAQMMARRDLMQVNARETAGE</sequence>
<dbReference type="PROSITE" id="PS50222">
    <property type="entry name" value="EF_HAND_2"/>
    <property type="match status" value="1"/>
</dbReference>
<name>A0A3D9BNP9_9RHOB</name>
<dbReference type="Gene3D" id="1.10.238.10">
    <property type="entry name" value="EF-hand"/>
    <property type="match status" value="1"/>
</dbReference>
<dbReference type="GO" id="GO:0005509">
    <property type="term" value="F:calcium ion binding"/>
    <property type="evidence" value="ECO:0007669"/>
    <property type="project" value="InterPro"/>
</dbReference>
<dbReference type="Pfam" id="PF13202">
    <property type="entry name" value="EF-hand_5"/>
    <property type="match status" value="1"/>
</dbReference>
<dbReference type="InterPro" id="IPR002048">
    <property type="entry name" value="EF_hand_dom"/>
</dbReference>
<protein>
    <submittedName>
        <fullName evidence="4">EF-hand domain-containing protein</fullName>
    </submittedName>
</protein>
<gene>
    <name evidence="4" type="ORF">DRV84_12580</name>
</gene>
<feature type="region of interest" description="Disordered" evidence="1">
    <location>
        <begin position="56"/>
        <end position="84"/>
    </location>
</feature>
<feature type="domain" description="EF-hand" evidence="3">
    <location>
        <begin position="85"/>
        <end position="112"/>
    </location>
</feature>
<evidence type="ECO:0000313" key="4">
    <source>
        <dbReference type="EMBL" id="REC55149.1"/>
    </source>
</evidence>
<evidence type="ECO:0000259" key="3">
    <source>
        <dbReference type="PROSITE" id="PS50222"/>
    </source>
</evidence>
<evidence type="ECO:0000313" key="5">
    <source>
        <dbReference type="Proteomes" id="UP000257131"/>
    </source>
</evidence>
<evidence type="ECO:0000256" key="2">
    <source>
        <dbReference type="SAM" id="SignalP"/>
    </source>
</evidence>
<dbReference type="PROSITE" id="PS00018">
    <property type="entry name" value="EF_HAND_1"/>
    <property type="match status" value="1"/>
</dbReference>
<dbReference type="OrthoDB" id="5470953at2"/>
<reference evidence="4 5" key="1">
    <citation type="journal article" date="2017" name="Int. J. Syst. Evol. Microbiol.">
        <title>Rhodosalinus sediminis gen. nov., sp. nov., isolated from marine saltern.</title>
        <authorList>
            <person name="Guo L.Y."/>
            <person name="Ling S.K."/>
            <person name="Li C.M."/>
            <person name="Chen G.J."/>
            <person name="Du Z.J."/>
        </authorList>
    </citation>
    <scope>NUCLEOTIDE SEQUENCE [LARGE SCALE GENOMIC DNA]</scope>
    <source>
        <strain evidence="4 5">WDN1C137</strain>
    </source>
</reference>
<accession>A0A3D9BNP9</accession>
<dbReference type="InterPro" id="IPR018247">
    <property type="entry name" value="EF_Hand_1_Ca_BS"/>
</dbReference>
<dbReference type="SUPFAM" id="SSF47473">
    <property type="entry name" value="EF-hand"/>
    <property type="match status" value="1"/>
</dbReference>
<dbReference type="EMBL" id="QOHR01000021">
    <property type="protein sequence ID" value="REC55149.1"/>
    <property type="molecule type" value="Genomic_DNA"/>
</dbReference>
<feature type="chain" id="PRO_5017737268" evidence="2">
    <location>
        <begin position="25"/>
        <end position="181"/>
    </location>
</feature>
<keyword evidence="5" id="KW-1185">Reference proteome</keyword>
<keyword evidence="2" id="KW-0732">Signal</keyword>
<proteinExistence type="predicted"/>
<dbReference type="Proteomes" id="UP000257131">
    <property type="component" value="Unassembled WGS sequence"/>
</dbReference>
<comment type="caution">
    <text evidence="4">The sequence shown here is derived from an EMBL/GenBank/DDBJ whole genome shotgun (WGS) entry which is preliminary data.</text>
</comment>
<dbReference type="AlphaFoldDB" id="A0A3D9BNP9"/>